<name>A0A8S5UCC9_9CAUD</name>
<evidence type="ECO:0000313" key="1">
    <source>
        <dbReference type="EMBL" id="DAF92159.1"/>
    </source>
</evidence>
<reference evidence="1" key="1">
    <citation type="journal article" date="2021" name="Proc. Natl. Acad. Sci. U.S.A.">
        <title>A Catalog of Tens of Thousands of Viruses from Human Metagenomes Reveals Hidden Associations with Chronic Diseases.</title>
        <authorList>
            <person name="Tisza M.J."/>
            <person name="Buck C.B."/>
        </authorList>
    </citation>
    <scope>NUCLEOTIDE SEQUENCE</scope>
    <source>
        <strain evidence="1">CtgN495</strain>
    </source>
</reference>
<organism evidence="1">
    <name type="scientific">Siphoviridae sp. ctgN495</name>
    <dbReference type="NCBI Taxonomy" id="2825608"/>
    <lineage>
        <taxon>Viruses</taxon>
        <taxon>Duplodnaviria</taxon>
        <taxon>Heunggongvirae</taxon>
        <taxon>Uroviricota</taxon>
        <taxon>Caudoviricetes</taxon>
    </lineage>
</organism>
<protein>
    <submittedName>
        <fullName evidence="1">Uncharacterized protein</fullName>
    </submittedName>
</protein>
<accession>A0A8S5UCC9</accession>
<dbReference type="EMBL" id="BK016063">
    <property type="protein sequence ID" value="DAF92159.1"/>
    <property type="molecule type" value="Genomic_DNA"/>
</dbReference>
<proteinExistence type="predicted"/>
<sequence length="69" mass="8494">MILKSESNKYYYHIDKAIKSYEQFRPCHPMGPDKICDKIDWCWKWRKISENQMHNLVDRIVYLMDNNLV</sequence>